<dbReference type="InterPro" id="IPR010426">
    <property type="entry name" value="MTTB_MeTrfase"/>
</dbReference>
<dbReference type="Gene3D" id="3.20.20.480">
    <property type="entry name" value="Trimethylamine methyltransferase-like"/>
    <property type="match status" value="1"/>
</dbReference>
<sequence length="517" mass="55334">MIDEAARDVRRERRRGRTGEAGSESSRHPNYRSLKNPFLPQPIFSDDQVAAIHATALRVLEELGIKVLLPEARTIYARAGALVDEDSQMVRIGRDMVEAGLASAPRSIPAFGGDRSRDLMLELGSMAFLAGSGAPNVTDLERGRRPGTLQAFEEFTKLIQHFDVLHMLGPCVEPQDVDNRFRHYAVNRAQLTLSDKFPFVFARGTPQVEDSFEMIRLARGLSEDQFRAGAHCYTVINTNSPRQLDIPMAQGIIDFAKAGQVLVITPFCLAGAMAPITVAGALTLQHAEALAGLTLAQIARPGAPVVYGSFSSNVDMKSGAPAFGTPEHIKATLGAGQLARYTGLPWRSGGGSAANVSDAQAAHETQFALWGSVLAGATMCIHAAGWLEGGLSVSLEKLITDIEALQTVAELCAKTPGDEDAIGFEAIAEVQPGGHFFSAAHTMARYRTAFYEPVVADWSNFGNWTQAGGKTATERATGIWKRILADFQPPASAAATAGMLDEFIAKRTEEGGAAPVS</sequence>
<name>A0A090G3C0_MESPL</name>
<keyword evidence="2 6" id="KW-0489">Methyltransferase</keyword>
<feature type="region of interest" description="Disordered" evidence="5">
    <location>
        <begin position="1"/>
        <end position="33"/>
    </location>
</feature>
<dbReference type="GO" id="GO:0015948">
    <property type="term" value="P:methanogenesis"/>
    <property type="evidence" value="ECO:0007669"/>
    <property type="project" value="UniProtKB-UniRule"/>
</dbReference>
<evidence type="ECO:0000313" key="6">
    <source>
        <dbReference type="EMBL" id="CDX55754.1"/>
    </source>
</evidence>
<evidence type="ECO:0000256" key="4">
    <source>
        <dbReference type="PIRNR" id="PIRNR037567"/>
    </source>
</evidence>
<proteinExistence type="inferred from homology"/>
<gene>
    <name evidence="6" type="ORF">MPL3365_210025</name>
</gene>
<evidence type="ECO:0000256" key="3">
    <source>
        <dbReference type="ARBA" id="ARBA00022679"/>
    </source>
</evidence>
<evidence type="ECO:0000256" key="5">
    <source>
        <dbReference type="SAM" id="MobiDB-lite"/>
    </source>
</evidence>
<dbReference type="EC" id="2.1.1.-" evidence="4"/>
<dbReference type="GO" id="GO:0032259">
    <property type="term" value="P:methylation"/>
    <property type="evidence" value="ECO:0007669"/>
    <property type="project" value="UniProtKB-KW"/>
</dbReference>
<comment type="similarity">
    <text evidence="1 4">Belongs to the trimethylamine methyltransferase family.</text>
</comment>
<evidence type="ECO:0000256" key="2">
    <source>
        <dbReference type="ARBA" id="ARBA00022603"/>
    </source>
</evidence>
<evidence type="ECO:0000256" key="1">
    <source>
        <dbReference type="ARBA" id="ARBA00007137"/>
    </source>
</evidence>
<dbReference type="Proteomes" id="UP000046122">
    <property type="component" value="Unassembled WGS sequence"/>
</dbReference>
<dbReference type="InterPro" id="IPR038601">
    <property type="entry name" value="MttB-like_sf"/>
</dbReference>
<dbReference type="AlphaFoldDB" id="A0A090G3C0"/>
<protein>
    <recommendedName>
        <fullName evidence="4">Methyltransferase</fullName>
        <ecNumber evidence="4">2.1.1.-</ecNumber>
    </recommendedName>
</protein>
<evidence type="ECO:0000313" key="7">
    <source>
        <dbReference type="Proteomes" id="UP000046122"/>
    </source>
</evidence>
<keyword evidence="3 4" id="KW-0808">Transferase</keyword>
<accession>A0A090G3C0</accession>
<feature type="compositionally biased region" description="Basic and acidic residues" evidence="5">
    <location>
        <begin position="1"/>
        <end position="11"/>
    </location>
</feature>
<dbReference type="PIRSF" id="PIRSF037567">
    <property type="entry name" value="MTTB_MeTrfase"/>
    <property type="match status" value="1"/>
</dbReference>
<organism evidence="6 7">
    <name type="scientific">Mesorhizobium plurifarium</name>
    <dbReference type="NCBI Taxonomy" id="69974"/>
    <lineage>
        <taxon>Bacteria</taxon>
        <taxon>Pseudomonadati</taxon>
        <taxon>Pseudomonadota</taxon>
        <taxon>Alphaproteobacteria</taxon>
        <taxon>Hyphomicrobiales</taxon>
        <taxon>Phyllobacteriaceae</taxon>
        <taxon>Mesorhizobium</taxon>
    </lineage>
</organism>
<dbReference type="EMBL" id="CCNE01000014">
    <property type="protein sequence ID" value="CDX55754.1"/>
    <property type="molecule type" value="Genomic_DNA"/>
</dbReference>
<dbReference type="Pfam" id="PF06253">
    <property type="entry name" value="MTTB"/>
    <property type="match status" value="1"/>
</dbReference>
<dbReference type="GO" id="GO:0008168">
    <property type="term" value="F:methyltransferase activity"/>
    <property type="evidence" value="ECO:0007669"/>
    <property type="project" value="UniProtKB-KW"/>
</dbReference>
<reference evidence="6 7" key="1">
    <citation type="submission" date="2014-08" db="EMBL/GenBank/DDBJ databases">
        <authorList>
            <person name="Moulin Lionel"/>
        </authorList>
    </citation>
    <scope>NUCLEOTIDE SEQUENCE [LARGE SCALE GENOMIC DNA]</scope>
</reference>